<accession>A0A211ZUE6</accession>
<dbReference type="CDD" id="cd08916">
    <property type="entry name" value="TrHb3_P"/>
    <property type="match status" value="1"/>
</dbReference>
<dbReference type="InterPro" id="IPR012292">
    <property type="entry name" value="Globin/Proto"/>
</dbReference>
<evidence type="ECO:0000313" key="2">
    <source>
        <dbReference type="Proteomes" id="UP000196655"/>
    </source>
</evidence>
<dbReference type="GO" id="GO:0020037">
    <property type="term" value="F:heme binding"/>
    <property type="evidence" value="ECO:0007669"/>
    <property type="project" value="InterPro"/>
</dbReference>
<gene>
    <name evidence="1" type="ORF">BWR60_01680</name>
</gene>
<dbReference type="OrthoDB" id="25954at2"/>
<dbReference type="GO" id="GO:0019825">
    <property type="term" value="F:oxygen binding"/>
    <property type="evidence" value="ECO:0007669"/>
    <property type="project" value="InterPro"/>
</dbReference>
<reference evidence="2" key="1">
    <citation type="submission" date="2017-05" db="EMBL/GenBank/DDBJ databases">
        <authorList>
            <person name="Macchi M."/>
            <person name="Festa S."/>
            <person name="Coppotelli B.M."/>
            <person name="Morelli I.S."/>
        </authorList>
    </citation>
    <scope>NUCLEOTIDE SEQUENCE [LARGE SCALE GENOMIC DNA]</scope>
    <source>
        <strain evidence="2">I</strain>
    </source>
</reference>
<name>A0A211ZUE6_9PROT</name>
<proteinExistence type="predicted"/>
<dbReference type="InterPro" id="IPR009050">
    <property type="entry name" value="Globin-like_sf"/>
</dbReference>
<organism evidence="1 2">
    <name type="scientific">Inquilinus limosus</name>
    <dbReference type="NCBI Taxonomy" id="171674"/>
    <lineage>
        <taxon>Bacteria</taxon>
        <taxon>Pseudomonadati</taxon>
        <taxon>Pseudomonadota</taxon>
        <taxon>Alphaproteobacteria</taxon>
        <taxon>Rhodospirillales</taxon>
        <taxon>Rhodospirillaceae</taxon>
        <taxon>Inquilinus</taxon>
    </lineage>
</organism>
<protein>
    <submittedName>
        <fullName evidence="1">Preprotein translocase subunit TatC</fullName>
    </submittedName>
</protein>
<sequence length="141" mass="15937">MDPAHALDEAALPALLARFYERVRRDDDLGPLFNDVVHDWDVHLERISDFWSSVILASGRYKGNPVVIHLMHAHRITSEMFERWLMLWEETTSEMLPDAVAAAMQAKARRIADTLKVALRMRGAPLTNPVREPSPSVALPG</sequence>
<dbReference type="Proteomes" id="UP000196655">
    <property type="component" value="Unassembled WGS sequence"/>
</dbReference>
<evidence type="ECO:0000313" key="1">
    <source>
        <dbReference type="EMBL" id="OWJ68829.1"/>
    </source>
</evidence>
<dbReference type="RefSeq" id="WP_088149274.1">
    <property type="nucleotide sequence ID" value="NZ_NHON01000002.1"/>
</dbReference>
<dbReference type="AlphaFoldDB" id="A0A211ZUE6"/>
<keyword evidence="2" id="KW-1185">Reference proteome</keyword>
<dbReference type="SUPFAM" id="SSF46458">
    <property type="entry name" value="Globin-like"/>
    <property type="match status" value="1"/>
</dbReference>
<dbReference type="Gene3D" id="1.10.490.10">
    <property type="entry name" value="Globins"/>
    <property type="match status" value="1"/>
</dbReference>
<comment type="caution">
    <text evidence="1">The sequence shown here is derived from an EMBL/GenBank/DDBJ whole genome shotgun (WGS) entry which is preliminary data.</text>
</comment>
<dbReference type="EMBL" id="NHON01000002">
    <property type="protein sequence ID" value="OWJ68829.1"/>
    <property type="molecule type" value="Genomic_DNA"/>
</dbReference>